<accession>A0AAD7N1Q1</accession>
<dbReference type="EMBL" id="JARJLG010000121">
    <property type="protein sequence ID" value="KAJ7741751.1"/>
    <property type="molecule type" value="Genomic_DNA"/>
</dbReference>
<sequence>PGVLHRAAYPPQYKDQLLSMEQYKDAPGLTTESIDFFWVPSDPGGSPLLAPAYIQVCGLDPLRDE</sequence>
<keyword evidence="2" id="KW-1185">Reference proteome</keyword>
<protein>
    <submittedName>
        <fullName evidence="1">Uncharacterized protein</fullName>
    </submittedName>
</protein>
<gene>
    <name evidence="1" type="ORF">DFH07DRAFT_696596</name>
</gene>
<comment type="caution">
    <text evidence="1">The sequence shown here is derived from an EMBL/GenBank/DDBJ whole genome shotgun (WGS) entry which is preliminary data.</text>
</comment>
<evidence type="ECO:0000313" key="1">
    <source>
        <dbReference type="EMBL" id="KAJ7741751.1"/>
    </source>
</evidence>
<dbReference type="Proteomes" id="UP001215280">
    <property type="component" value="Unassembled WGS sequence"/>
</dbReference>
<organism evidence="1 2">
    <name type="scientific">Mycena maculata</name>
    <dbReference type="NCBI Taxonomy" id="230809"/>
    <lineage>
        <taxon>Eukaryota</taxon>
        <taxon>Fungi</taxon>
        <taxon>Dikarya</taxon>
        <taxon>Basidiomycota</taxon>
        <taxon>Agaricomycotina</taxon>
        <taxon>Agaricomycetes</taxon>
        <taxon>Agaricomycetidae</taxon>
        <taxon>Agaricales</taxon>
        <taxon>Marasmiineae</taxon>
        <taxon>Mycenaceae</taxon>
        <taxon>Mycena</taxon>
    </lineage>
</organism>
<feature type="non-terminal residue" evidence="1">
    <location>
        <position position="1"/>
    </location>
</feature>
<dbReference type="InterPro" id="IPR029058">
    <property type="entry name" value="AB_hydrolase_fold"/>
</dbReference>
<evidence type="ECO:0000313" key="2">
    <source>
        <dbReference type="Proteomes" id="UP001215280"/>
    </source>
</evidence>
<reference evidence="1" key="1">
    <citation type="submission" date="2023-03" db="EMBL/GenBank/DDBJ databases">
        <title>Massive genome expansion in bonnet fungi (Mycena s.s.) driven by repeated elements and novel gene families across ecological guilds.</title>
        <authorList>
            <consortium name="Lawrence Berkeley National Laboratory"/>
            <person name="Harder C.B."/>
            <person name="Miyauchi S."/>
            <person name="Viragh M."/>
            <person name="Kuo A."/>
            <person name="Thoen E."/>
            <person name="Andreopoulos B."/>
            <person name="Lu D."/>
            <person name="Skrede I."/>
            <person name="Drula E."/>
            <person name="Henrissat B."/>
            <person name="Morin E."/>
            <person name="Kohler A."/>
            <person name="Barry K."/>
            <person name="LaButti K."/>
            <person name="Morin E."/>
            <person name="Salamov A."/>
            <person name="Lipzen A."/>
            <person name="Mereny Z."/>
            <person name="Hegedus B."/>
            <person name="Baldrian P."/>
            <person name="Stursova M."/>
            <person name="Weitz H."/>
            <person name="Taylor A."/>
            <person name="Grigoriev I.V."/>
            <person name="Nagy L.G."/>
            <person name="Martin F."/>
            <person name="Kauserud H."/>
        </authorList>
    </citation>
    <scope>NUCLEOTIDE SEQUENCE</scope>
    <source>
        <strain evidence="1">CBHHK188m</strain>
    </source>
</reference>
<feature type="non-terminal residue" evidence="1">
    <location>
        <position position="65"/>
    </location>
</feature>
<name>A0AAD7N1Q1_9AGAR</name>
<dbReference type="Gene3D" id="3.40.50.1820">
    <property type="entry name" value="alpha/beta hydrolase"/>
    <property type="match status" value="1"/>
</dbReference>
<dbReference type="AlphaFoldDB" id="A0AAD7N1Q1"/>
<proteinExistence type="predicted"/>